<gene>
    <name evidence="1" type="ORF">HF854_11520</name>
</gene>
<evidence type="ECO:0000313" key="1">
    <source>
        <dbReference type="EMBL" id="NME53126.1"/>
    </source>
</evidence>
<dbReference type="Proteomes" id="UP000522333">
    <property type="component" value="Unassembled WGS sequence"/>
</dbReference>
<accession>A0A848CI55</accession>
<dbReference type="GO" id="GO:0008199">
    <property type="term" value="F:ferric iron binding"/>
    <property type="evidence" value="ECO:0007669"/>
    <property type="project" value="TreeGrafter"/>
</dbReference>
<organism evidence="1 2">
    <name type="scientific">Desulfovibrio piger</name>
    <dbReference type="NCBI Taxonomy" id="901"/>
    <lineage>
        <taxon>Bacteria</taxon>
        <taxon>Pseudomonadati</taxon>
        <taxon>Thermodesulfobacteriota</taxon>
        <taxon>Desulfovibrionia</taxon>
        <taxon>Desulfovibrionales</taxon>
        <taxon>Desulfovibrionaceae</taxon>
        <taxon>Desulfovibrio</taxon>
    </lineage>
</organism>
<dbReference type="SUPFAM" id="SSF144020">
    <property type="entry name" value="FdhE-like"/>
    <property type="match status" value="1"/>
</dbReference>
<protein>
    <submittedName>
        <fullName evidence="1">Formate dehydrogenase accessory protein FdhE</fullName>
    </submittedName>
</protein>
<dbReference type="PANTHER" id="PTHR37689">
    <property type="entry name" value="PROTEIN FDHE"/>
    <property type="match status" value="1"/>
</dbReference>
<dbReference type="CDD" id="cd16341">
    <property type="entry name" value="FdhE"/>
    <property type="match status" value="1"/>
</dbReference>
<reference evidence="1 2" key="1">
    <citation type="submission" date="2020-04" db="EMBL/GenBank/DDBJ databases">
        <authorList>
            <person name="Hitch T.C.A."/>
            <person name="Wylensek D."/>
            <person name="Clavel T."/>
        </authorList>
    </citation>
    <scope>NUCLEOTIDE SEQUENCE [LARGE SCALE GENOMIC DNA]</scope>
    <source>
        <strain evidence="1 2">PG-251-APC-1</strain>
    </source>
</reference>
<proteinExistence type="predicted"/>
<dbReference type="GO" id="GO:0051604">
    <property type="term" value="P:protein maturation"/>
    <property type="evidence" value="ECO:0007669"/>
    <property type="project" value="TreeGrafter"/>
</dbReference>
<dbReference type="PANTHER" id="PTHR37689:SF1">
    <property type="entry name" value="PROTEIN FDHE"/>
    <property type="match status" value="1"/>
</dbReference>
<comment type="caution">
    <text evidence="1">The sequence shown here is derived from an EMBL/GenBank/DDBJ whole genome shotgun (WGS) entry which is preliminary data.</text>
</comment>
<name>A0A848CI55_9BACT</name>
<sequence length="319" mass="34118">MAASCQSVEETVSGILARRPVLSPVLQAFAPLLAARAALPEQLKPLLESAGIRLPEMQRERAAQGYPLLAEMSLAGIGTALRAAAETLIPLLAAQDVVRPHEAKLRAFFLDAAQGPEAPVALAEAVLNETAESAESVGKIAAHLDIPVQVLLFAFSFMLGPVLRALVELSPHGNGKEAPWNVEGAWRQGYCPVCGSGPSIAYLDRPVFDEKNAFLAGGGGKKHLHCSLCGTDWTFRRGACPFCGEEGAGAMEILKEAGNALGERLDWCTRCKTYCPAVDLRERDTTPDLDVLALGMLHMDMVAAKKGLQPIHPAFWNTF</sequence>
<dbReference type="RefSeq" id="WP_168936420.1">
    <property type="nucleotide sequence ID" value="NZ_JABAFY010000068.1"/>
</dbReference>
<dbReference type="GO" id="GO:0005829">
    <property type="term" value="C:cytosol"/>
    <property type="evidence" value="ECO:0007669"/>
    <property type="project" value="TreeGrafter"/>
</dbReference>
<dbReference type="Gene3D" id="3.90.1670.10">
    <property type="entry name" value="FdhE-like domain"/>
    <property type="match status" value="1"/>
</dbReference>
<dbReference type="EMBL" id="JABAFY010000068">
    <property type="protein sequence ID" value="NME53126.1"/>
    <property type="molecule type" value="Genomic_DNA"/>
</dbReference>
<dbReference type="AlphaFoldDB" id="A0A848CI55"/>
<dbReference type="InterPro" id="IPR006452">
    <property type="entry name" value="Formate_DH_accessory"/>
</dbReference>
<dbReference type="InterPro" id="IPR024064">
    <property type="entry name" value="FdhE-like_sf"/>
</dbReference>
<evidence type="ECO:0000313" key="2">
    <source>
        <dbReference type="Proteomes" id="UP000522333"/>
    </source>
</evidence>